<dbReference type="Pfam" id="PF06037">
    <property type="entry name" value="DUF922"/>
    <property type="match status" value="1"/>
</dbReference>
<sequence length="183" mass="21737">MMRKVLLTFLLLYSSFLFAQREKEKMEWNENRPLTWEDFRGKPSSSSTYKASTNSGISIGWSLSESGNKVVLVDYDVKANFYPNNSWKKDNIVKKDFILAHEQLHFDISELHARKLRKALAEYEGGRDVQKELTAIYRKYEQERTTMQNAFDAESNHSRIEQEELKWRDFVQKELQKYSKYAE</sequence>
<protein>
    <submittedName>
        <fullName evidence="2">DUF922 domain-containing protein</fullName>
    </submittedName>
</protein>
<dbReference type="Proteomes" id="UP001253848">
    <property type="component" value="Unassembled WGS sequence"/>
</dbReference>
<evidence type="ECO:0000313" key="2">
    <source>
        <dbReference type="EMBL" id="MDT0686174.1"/>
    </source>
</evidence>
<comment type="caution">
    <text evidence="2">The sequence shown here is derived from an EMBL/GenBank/DDBJ whole genome shotgun (WGS) entry which is preliminary data.</text>
</comment>
<feature type="signal peptide" evidence="1">
    <location>
        <begin position="1"/>
        <end position="19"/>
    </location>
</feature>
<evidence type="ECO:0000256" key="1">
    <source>
        <dbReference type="SAM" id="SignalP"/>
    </source>
</evidence>
<keyword evidence="3" id="KW-1185">Reference proteome</keyword>
<dbReference type="RefSeq" id="WP_311499566.1">
    <property type="nucleotide sequence ID" value="NZ_JAVRHN010000004.1"/>
</dbReference>
<feature type="chain" id="PRO_5046865328" evidence="1">
    <location>
        <begin position="20"/>
        <end position="183"/>
    </location>
</feature>
<evidence type="ECO:0000313" key="3">
    <source>
        <dbReference type="Proteomes" id="UP001253848"/>
    </source>
</evidence>
<proteinExistence type="predicted"/>
<reference evidence="2 3" key="1">
    <citation type="submission" date="2023-09" db="EMBL/GenBank/DDBJ databases">
        <authorList>
            <person name="Rey-Velasco X."/>
        </authorList>
    </citation>
    <scope>NUCLEOTIDE SEQUENCE [LARGE SCALE GENOMIC DNA]</scope>
    <source>
        <strain evidence="2 3">F225</strain>
    </source>
</reference>
<dbReference type="EMBL" id="JAVRHN010000004">
    <property type="protein sequence ID" value="MDT0686174.1"/>
    <property type="molecule type" value="Genomic_DNA"/>
</dbReference>
<accession>A0ABU3DRR2</accession>
<organism evidence="2 3">
    <name type="scientific">Autumnicola psychrophila</name>
    <dbReference type="NCBI Taxonomy" id="3075592"/>
    <lineage>
        <taxon>Bacteria</taxon>
        <taxon>Pseudomonadati</taxon>
        <taxon>Bacteroidota</taxon>
        <taxon>Flavobacteriia</taxon>
        <taxon>Flavobacteriales</taxon>
        <taxon>Flavobacteriaceae</taxon>
        <taxon>Autumnicola</taxon>
    </lineage>
</organism>
<dbReference type="InterPro" id="IPR010321">
    <property type="entry name" value="DUF922"/>
</dbReference>
<keyword evidence="1" id="KW-0732">Signal</keyword>
<name>A0ABU3DRR2_9FLAO</name>
<gene>
    <name evidence="2" type="ORF">RM541_07345</name>
</gene>